<protein>
    <recommendedName>
        <fullName evidence="4">Remorin C-terminal domain-containing protein</fullName>
    </recommendedName>
</protein>
<evidence type="ECO:0000256" key="1">
    <source>
        <dbReference type="ARBA" id="ARBA00005711"/>
    </source>
</evidence>
<feature type="compositionally biased region" description="Low complexity" evidence="3">
    <location>
        <begin position="231"/>
        <end position="248"/>
    </location>
</feature>
<feature type="region of interest" description="Disordered" evidence="3">
    <location>
        <begin position="96"/>
        <end position="161"/>
    </location>
</feature>
<dbReference type="AlphaFoldDB" id="A0A7I4DYR8"/>
<dbReference type="GeneID" id="112283610"/>
<sequence length="827" mass="88795">MAFPAPPEDVLTTPRFAFRNSMIPRPVTNKEDDGLSPKSVIVDRRFVSPASSSSSSIDRRTLSETNLHKGQPRHDRGYSISDGEFSDSESFVDYSGTSRELGKVGNSGPLESLPETHSLALDTTNSTISSAVEMSRASTTSESRDGESNCPFSSPSSLSGLETSAPIALSALVERTSDFGRADVETTSLFAQKTESNRLPSSRGSVIPAYKAAGEDEDQIYQLSEWYQTSTSSDSASDQEGKESSSSSTVLYAESDNGTRRREIHISQSQILSSELSTSGSNRLERELEVTKKRLVAPGAASNFGYIPGTPMRFFPVWHGLSGTPLVNNPPALYSASPRVEKGIGSSSPASATGLTTPLRYQHRFLSGPILGSMIPKPPPSKWDDAEKWIVSPGHNEASPVQPPIRPLQAHAPAGRRHSIAGAQSLRSLHEVGSPDYLTAAGEKPMSPNLENVSASAGKIEGKIEGNTLKKRSKALSFGDLSRRFDLSRASGKPPAAQPQDRLFTEDNDAQGAGASVPSSTDALTISTVGDEARELTAAPSAREAGQQAQPPVGVSEMKLSGSCKDSGVMKHGRSVSMKEISAVDPLAAEPVSFQSAAARCRDMGTQMTPVESLKNSTCTTPGLAISPTRHNTPARSGTRRAASLGDIPGGMEALELQSCHLAKLGLRKVAVDGQPTLDRNIVWTTREEEEMESSASLREAHSEDQEKSRIAAKVSAWVEAEQAKATARYKNKEAKIKEWEELQKAQSETDMKKIEAKVEKILAEANEKMKGKLAFAAKKAAEMRAAAQALQDEQATKTAERAELIRETGLLSPPTRYSFRCCFLAK</sequence>
<dbReference type="RefSeq" id="XP_024378302.1">
    <property type="nucleotide sequence ID" value="XM_024522534.2"/>
</dbReference>
<reference evidence="5 6" key="2">
    <citation type="journal article" date="2018" name="Plant J.">
        <title>The Physcomitrella patens chromosome-scale assembly reveals moss genome structure and evolution.</title>
        <authorList>
            <person name="Lang D."/>
            <person name="Ullrich K.K."/>
            <person name="Murat F."/>
            <person name="Fuchs J."/>
            <person name="Jenkins J."/>
            <person name="Haas F.B."/>
            <person name="Piednoel M."/>
            <person name="Gundlach H."/>
            <person name="Van Bel M."/>
            <person name="Meyberg R."/>
            <person name="Vives C."/>
            <person name="Morata J."/>
            <person name="Symeonidi A."/>
            <person name="Hiss M."/>
            <person name="Muchero W."/>
            <person name="Kamisugi Y."/>
            <person name="Saleh O."/>
            <person name="Blanc G."/>
            <person name="Decker E.L."/>
            <person name="van Gessel N."/>
            <person name="Grimwood J."/>
            <person name="Hayes R.D."/>
            <person name="Graham S.W."/>
            <person name="Gunter L.E."/>
            <person name="McDaniel S.F."/>
            <person name="Hoernstein S.N.W."/>
            <person name="Larsson A."/>
            <person name="Li F.W."/>
            <person name="Perroud P.F."/>
            <person name="Phillips J."/>
            <person name="Ranjan P."/>
            <person name="Rokshar D.S."/>
            <person name="Rothfels C.J."/>
            <person name="Schneider L."/>
            <person name="Shu S."/>
            <person name="Stevenson D.W."/>
            <person name="Thummler F."/>
            <person name="Tillich M."/>
            <person name="Villarreal Aguilar J.C."/>
            <person name="Widiez T."/>
            <person name="Wong G.K."/>
            <person name="Wymore A."/>
            <person name="Zhang Y."/>
            <person name="Zimmer A.D."/>
            <person name="Quatrano R.S."/>
            <person name="Mayer K.F.X."/>
            <person name="Goodstein D."/>
            <person name="Casacuberta J.M."/>
            <person name="Vandepoele K."/>
            <person name="Reski R."/>
            <person name="Cuming A.C."/>
            <person name="Tuskan G.A."/>
            <person name="Maumus F."/>
            <person name="Salse J."/>
            <person name="Schmutz J."/>
            <person name="Rensing S.A."/>
        </authorList>
    </citation>
    <scope>NUCLEOTIDE SEQUENCE [LARGE SCALE GENOMIC DNA]</scope>
    <source>
        <strain evidence="5 6">cv. Gransden 2004</strain>
    </source>
</reference>
<reference evidence="5" key="3">
    <citation type="submission" date="2020-12" db="UniProtKB">
        <authorList>
            <consortium name="EnsemblPlants"/>
        </authorList>
    </citation>
    <scope>IDENTIFICATION</scope>
</reference>
<keyword evidence="6" id="KW-1185">Reference proteome</keyword>
<dbReference type="Gramene" id="Pp3c6_17560V3.3">
    <property type="protein sequence ID" value="Pp3c6_17560V3.3"/>
    <property type="gene ID" value="Pp3c6_17560"/>
</dbReference>
<gene>
    <name evidence="5" type="primary">LOC112283610</name>
</gene>
<feature type="region of interest" description="Disordered" evidence="3">
    <location>
        <begin position="46"/>
        <end position="84"/>
    </location>
</feature>
<dbReference type="InterPro" id="IPR005516">
    <property type="entry name" value="Remorin_C"/>
</dbReference>
<dbReference type="Proteomes" id="UP000006727">
    <property type="component" value="Chromosome 6"/>
</dbReference>
<dbReference type="EMBL" id="ABEU02000006">
    <property type="status" value="NOT_ANNOTATED_CDS"/>
    <property type="molecule type" value="Genomic_DNA"/>
</dbReference>
<feature type="region of interest" description="Disordered" evidence="3">
    <location>
        <begin position="687"/>
        <end position="707"/>
    </location>
</feature>
<name>A0A7I4DYR8_PHYPA</name>
<dbReference type="Pfam" id="PF03763">
    <property type="entry name" value="Remorin_C"/>
    <property type="match status" value="1"/>
</dbReference>
<feature type="compositionally biased region" description="Polar residues" evidence="3">
    <location>
        <begin position="121"/>
        <end position="141"/>
    </location>
</feature>
<dbReference type="EnsemblPlants" id="Pp3c6_17560V3.3">
    <property type="protein sequence ID" value="Pp3c6_17560V3.3"/>
    <property type="gene ID" value="Pp3c6_17560"/>
</dbReference>
<evidence type="ECO:0000313" key="6">
    <source>
        <dbReference type="Proteomes" id="UP000006727"/>
    </source>
</evidence>
<feature type="coiled-coil region" evidence="2">
    <location>
        <begin position="723"/>
        <end position="808"/>
    </location>
</feature>
<dbReference type="PANTHER" id="PTHR31471:SF87">
    <property type="entry name" value="REMORIN 4.2"/>
    <property type="match status" value="1"/>
</dbReference>
<evidence type="ECO:0000313" key="5">
    <source>
        <dbReference type="EnsemblPlants" id="Pp3c6_17560V3.3"/>
    </source>
</evidence>
<feature type="region of interest" description="Disordered" evidence="3">
    <location>
        <begin position="231"/>
        <end position="266"/>
    </location>
</feature>
<reference evidence="5 6" key="1">
    <citation type="journal article" date="2008" name="Science">
        <title>The Physcomitrella genome reveals evolutionary insights into the conquest of land by plants.</title>
        <authorList>
            <person name="Rensing S."/>
            <person name="Lang D."/>
            <person name="Zimmer A."/>
            <person name="Terry A."/>
            <person name="Salamov A."/>
            <person name="Shapiro H."/>
            <person name="Nishiyama T."/>
            <person name="Perroud P.-F."/>
            <person name="Lindquist E."/>
            <person name="Kamisugi Y."/>
            <person name="Tanahashi T."/>
            <person name="Sakakibara K."/>
            <person name="Fujita T."/>
            <person name="Oishi K."/>
            <person name="Shin-I T."/>
            <person name="Kuroki Y."/>
            <person name="Toyoda A."/>
            <person name="Suzuki Y."/>
            <person name="Hashimoto A."/>
            <person name="Yamaguchi K."/>
            <person name="Sugano A."/>
            <person name="Kohara Y."/>
            <person name="Fujiyama A."/>
            <person name="Anterola A."/>
            <person name="Aoki S."/>
            <person name="Ashton N."/>
            <person name="Barbazuk W.B."/>
            <person name="Barker E."/>
            <person name="Bennetzen J."/>
            <person name="Bezanilla M."/>
            <person name="Blankenship R."/>
            <person name="Cho S.H."/>
            <person name="Dutcher S."/>
            <person name="Estelle M."/>
            <person name="Fawcett J.A."/>
            <person name="Gundlach H."/>
            <person name="Hanada K."/>
            <person name="Heyl A."/>
            <person name="Hicks K.A."/>
            <person name="Hugh J."/>
            <person name="Lohr M."/>
            <person name="Mayer K."/>
            <person name="Melkozernov A."/>
            <person name="Murata T."/>
            <person name="Nelson D."/>
            <person name="Pils B."/>
            <person name="Prigge M."/>
            <person name="Reiss B."/>
            <person name="Renner T."/>
            <person name="Rombauts S."/>
            <person name="Rushton P."/>
            <person name="Sanderfoot A."/>
            <person name="Schween G."/>
            <person name="Shiu S.-H."/>
            <person name="Stueber K."/>
            <person name="Theodoulou F.L."/>
            <person name="Tu H."/>
            <person name="Van de Peer Y."/>
            <person name="Verrier P.J."/>
            <person name="Waters E."/>
            <person name="Wood A."/>
            <person name="Yang L."/>
            <person name="Cove D."/>
            <person name="Cuming A."/>
            <person name="Hasebe M."/>
            <person name="Lucas S."/>
            <person name="Mishler D.B."/>
            <person name="Reski R."/>
            <person name="Grigoriev I."/>
            <person name="Quatrano R.S."/>
            <person name="Boore J.L."/>
        </authorList>
    </citation>
    <scope>NUCLEOTIDE SEQUENCE [LARGE SCALE GENOMIC DNA]</scope>
    <source>
        <strain evidence="5 6">cv. Gransden 2004</strain>
    </source>
</reference>
<evidence type="ECO:0000256" key="3">
    <source>
        <dbReference type="SAM" id="MobiDB-lite"/>
    </source>
</evidence>
<comment type="similarity">
    <text evidence="1">Belongs to the remorin family.</text>
</comment>
<dbReference type="FunCoup" id="A0A7I4DYR8">
    <property type="interactions" value="1137"/>
</dbReference>
<evidence type="ECO:0000256" key="2">
    <source>
        <dbReference type="SAM" id="Coils"/>
    </source>
</evidence>
<keyword evidence="2" id="KW-0175">Coiled coil</keyword>
<feature type="domain" description="Remorin C-terminal" evidence="4">
    <location>
        <begin position="712"/>
        <end position="811"/>
    </location>
</feature>
<proteinExistence type="inferred from homology"/>
<dbReference type="OrthoDB" id="431557at2759"/>
<dbReference type="PANTHER" id="PTHR31471">
    <property type="entry name" value="OS02G0116800 PROTEIN"/>
    <property type="match status" value="1"/>
</dbReference>
<feature type="compositionally biased region" description="Low complexity" evidence="3">
    <location>
        <begin position="148"/>
        <end position="161"/>
    </location>
</feature>
<accession>A0A7I4DYR8</accession>
<evidence type="ECO:0000259" key="4">
    <source>
        <dbReference type="Pfam" id="PF03763"/>
    </source>
</evidence>
<dbReference type="InParanoid" id="A0A7I4DYR8"/>
<organism evidence="5 6">
    <name type="scientific">Physcomitrium patens</name>
    <name type="common">Spreading-leaved earth moss</name>
    <name type="synonym">Physcomitrella patens</name>
    <dbReference type="NCBI Taxonomy" id="3218"/>
    <lineage>
        <taxon>Eukaryota</taxon>
        <taxon>Viridiplantae</taxon>
        <taxon>Streptophyta</taxon>
        <taxon>Embryophyta</taxon>
        <taxon>Bryophyta</taxon>
        <taxon>Bryophytina</taxon>
        <taxon>Bryopsida</taxon>
        <taxon>Funariidae</taxon>
        <taxon>Funariales</taxon>
        <taxon>Funariaceae</taxon>
        <taxon>Physcomitrium</taxon>
    </lineage>
</organism>
<feature type="region of interest" description="Disordered" evidence="3">
    <location>
        <begin position="613"/>
        <end position="641"/>
    </location>
</feature>
<dbReference type="KEGG" id="ppp:112283610"/>